<evidence type="ECO:0000256" key="6">
    <source>
        <dbReference type="ARBA" id="ARBA00022679"/>
    </source>
</evidence>
<dbReference type="SUPFAM" id="SSF53633">
    <property type="entry name" value="Carbamate kinase-like"/>
    <property type="match status" value="1"/>
</dbReference>
<keyword evidence="8 13" id="KW-0418">Kinase</keyword>
<dbReference type="GO" id="GO:0009090">
    <property type="term" value="P:homoserine biosynthetic process"/>
    <property type="evidence" value="ECO:0007669"/>
    <property type="project" value="TreeGrafter"/>
</dbReference>
<comment type="pathway">
    <text evidence="3 14">Amino-acid biosynthesis; L-threonine biosynthesis; L-threonine from L-aspartate: step 1/5.</text>
</comment>
<dbReference type="KEGG" id="pbal:CPBP_00994"/>
<dbReference type="Gene3D" id="3.40.1160.10">
    <property type="entry name" value="Acetylglutamate kinase-like"/>
    <property type="match status" value="1"/>
</dbReference>
<dbReference type="NCBIfam" id="TIGR00657">
    <property type="entry name" value="asp_kinases"/>
    <property type="match status" value="1"/>
</dbReference>
<evidence type="ECO:0000256" key="3">
    <source>
        <dbReference type="ARBA" id="ARBA00005139"/>
    </source>
</evidence>
<evidence type="ECO:0000256" key="5">
    <source>
        <dbReference type="ARBA" id="ARBA00022605"/>
    </source>
</evidence>
<dbReference type="InterPro" id="IPR045865">
    <property type="entry name" value="ACT-like_dom_sf"/>
</dbReference>
<dbReference type="UniPathway" id="UPA00051">
    <property type="reaction ID" value="UER00462"/>
</dbReference>
<dbReference type="InterPro" id="IPR005260">
    <property type="entry name" value="Asp_kin_monofn"/>
</dbReference>
<evidence type="ECO:0000256" key="8">
    <source>
        <dbReference type="ARBA" id="ARBA00022777"/>
    </source>
</evidence>
<evidence type="ECO:0000256" key="9">
    <source>
        <dbReference type="ARBA" id="ARBA00022840"/>
    </source>
</evidence>
<dbReference type="Proteomes" id="UP000594001">
    <property type="component" value="Chromosome"/>
</dbReference>
<comment type="pathway">
    <text evidence="2 14">Amino-acid biosynthesis; L-methionine biosynthesis via de novo pathway; L-homoserine from L-aspartate: step 1/3.</text>
</comment>
<evidence type="ECO:0000256" key="7">
    <source>
        <dbReference type="ARBA" id="ARBA00022741"/>
    </source>
</evidence>
<dbReference type="PROSITE" id="PS00324">
    <property type="entry name" value="ASPARTOKINASE"/>
    <property type="match status" value="1"/>
</dbReference>
<dbReference type="PANTHER" id="PTHR21499:SF3">
    <property type="entry name" value="ASPARTOKINASE"/>
    <property type="match status" value="1"/>
</dbReference>
<keyword evidence="17" id="KW-1185">Reference proteome</keyword>
<dbReference type="SUPFAM" id="SSF55021">
    <property type="entry name" value="ACT-like"/>
    <property type="match status" value="1"/>
</dbReference>
<keyword evidence="6 13" id="KW-0808">Transferase</keyword>
<name>A0A7L9RUH5_9PROT</name>
<evidence type="ECO:0000259" key="15">
    <source>
        <dbReference type="Pfam" id="PF00696"/>
    </source>
</evidence>
<dbReference type="Gene3D" id="3.30.2130.10">
    <property type="entry name" value="VC0802-like"/>
    <property type="match status" value="1"/>
</dbReference>
<feature type="binding site" evidence="12">
    <location>
        <position position="179"/>
    </location>
    <ligand>
        <name>ATP</name>
        <dbReference type="ChEBI" id="CHEBI:30616"/>
    </ligand>
</feature>
<dbReference type="UniPathway" id="UPA00034">
    <property type="reaction ID" value="UER00015"/>
</dbReference>
<evidence type="ECO:0000256" key="12">
    <source>
        <dbReference type="PIRSR" id="PIRSR000726-1"/>
    </source>
</evidence>
<sequence length="384" mass="41813">MSIIVQKYGGTSVGSVERMRHVADLIIAERNAGHQVVVVASAMAGATNQLVKSAQQFNNAVGTPAYDFVVSTGENVSCGMLALALAEKDVHAMPMAGWQVPIRTNELHSKARIIDIDPTYLHQVLQNGIVPIITGFQGMGSDQRLTTLGRGGSDTSAVAIAAALRAIRCDIYTDIDGMYTADPRVVAKAQFISEVPYTVAYHMAELGAKVIHPRAVECCMQANIPLRILSSFGSDKFTTLINQPAEPRISGIAHTHNNVLYKVQTHDPETGGDILDRLNGLDIPFDMMLRNDTSLQFCGESADDEVIKDVLASYKLVVSREVCAKISAVGAVSTQYFEQILQQFKAQNIHVVCCWSDDVRVSVLVSMDQMEQAVNILHAIFFNF</sequence>
<dbReference type="GO" id="GO:0009088">
    <property type="term" value="P:threonine biosynthetic process"/>
    <property type="evidence" value="ECO:0007669"/>
    <property type="project" value="UniProtKB-UniPathway"/>
</dbReference>
<comment type="catalytic activity">
    <reaction evidence="11 13">
        <text>L-aspartate + ATP = 4-phospho-L-aspartate + ADP</text>
        <dbReference type="Rhea" id="RHEA:23776"/>
        <dbReference type="ChEBI" id="CHEBI:29991"/>
        <dbReference type="ChEBI" id="CHEBI:30616"/>
        <dbReference type="ChEBI" id="CHEBI:57535"/>
        <dbReference type="ChEBI" id="CHEBI:456216"/>
        <dbReference type="EC" id="2.7.2.4"/>
    </reaction>
</comment>
<evidence type="ECO:0000256" key="4">
    <source>
        <dbReference type="ARBA" id="ARBA00010122"/>
    </source>
</evidence>
<dbReference type="PIRSF" id="PIRSF000726">
    <property type="entry name" value="Asp_kin"/>
    <property type="match status" value="1"/>
</dbReference>
<dbReference type="InterPro" id="IPR001341">
    <property type="entry name" value="Asp_kinase"/>
</dbReference>
<feature type="domain" description="Aspartate/glutamate/uridylate kinase" evidence="15">
    <location>
        <begin position="3"/>
        <end position="230"/>
    </location>
</feature>
<dbReference type="InterPro" id="IPR036393">
    <property type="entry name" value="AceGlu_kinase-like_sf"/>
</dbReference>
<dbReference type="GO" id="GO:0005829">
    <property type="term" value="C:cytosol"/>
    <property type="evidence" value="ECO:0007669"/>
    <property type="project" value="TreeGrafter"/>
</dbReference>
<evidence type="ECO:0000256" key="14">
    <source>
        <dbReference type="RuleBase" id="RU004249"/>
    </source>
</evidence>
<dbReference type="PANTHER" id="PTHR21499">
    <property type="entry name" value="ASPARTATE KINASE"/>
    <property type="match status" value="1"/>
</dbReference>
<comment type="similarity">
    <text evidence="4 13">Belongs to the aspartokinase family.</text>
</comment>
<evidence type="ECO:0000313" key="16">
    <source>
        <dbReference type="EMBL" id="QOL20212.1"/>
    </source>
</evidence>
<dbReference type="Pfam" id="PF00696">
    <property type="entry name" value="AA_kinase"/>
    <property type="match status" value="1"/>
</dbReference>
<protein>
    <recommendedName>
        <fullName evidence="13">Aspartokinase</fullName>
        <ecNumber evidence="13">2.7.2.4</ecNumber>
    </recommendedName>
</protein>
<keyword evidence="5 14" id="KW-0028">Amino-acid biosynthesis</keyword>
<dbReference type="InterPro" id="IPR001048">
    <property type="entry name" value="Asp/Glu/Uridylate_kinase"/>
</dbReference>
<evidence type="ECO:0000313" key="17">
    <source>
        <dbReference type="Proteomes" id="UP000594001"/>
    </source>
</evidence>
<dbReference type="EC" id="2.7.2.4" evidence="13"/>
<gene>
    <name evidence="16" type="primary">lysC</name>
    <name evidence="16" type="ORF">CPBP_00994</name>
</gene>
<feature type="binding site" evidence="12">
    <location>
        <position position="74"/>
    </location>
    <ligand>
        <name>substrate</name>
    </ligand>
</feature>
<reference evidence="16 17" key="1">
    <citation type="submission" date="2020-06" db="EMBL/GenBank/DDBJ databases">
        <title>The endosymbiont of the kinetoplastid Bodo saltans is a Paracaedibacter-like alpha-proteobacterium possessing a putative toxin-antitoxin system.</title>
        <authorList>
            <person name="Midha S."/>
            <person name="Rigden D.J."/>
            <person name="Siozios S."/>
            <person name="Hurst G.D.D."/>
            <person name="Jackson A.P."/>
        </authorList>
    </citation>
    <scope>NUCLEOTIDE SEQUENCE [LARGE SCALE GENOMIC DNA]</scope>
    <source>
        <strain evidence="16">Lake Konstanz</strain>
    </source>
</reference>
<feature type="binding site" evidence="12">
    <location>
        <position position="47"/>
    </location>
    <ligand>
        <name>substrate</name>
    </ligand>
</feature>
<dbReference type="UniPathway" id="UPA00050">
    <property type="reaction ID" value="UER00461"/>
</dbReference>
<feature type="binding site" evidence="12">
    <location>
        <begin position="209"/>
        <end position="210"/>
    </location>
    <ligand>
        <name>ATP</name>
        <dbReference type="ChEBI" id="CHEBI:30616"/>
    </ligand>
</feature>
<accession>A0A7L9RUH5</accession>
<keyword evidence="9 12" id="KW-0067">ATP-binding</keyword>
<dbReference type="InterPro" id="IPR018042">
    <property type="entry name" value="Aspartate_kinase_CS"/>
</dbReference>
<dbReference type="AlphaFoldDB" id="A0A7L9RUH5"/>
<organism evidence="16 17">
    <name type="scientific">Candidatus Bodocaedibacter vickermanii</name>
    <dbReference type="NCBI Taxonomy" id="2741701"/>
    <lineage>
        <taxon>Bacteria</taxon>
        <taxon>Pseudomonadati</taxon>
        <taxon>Pseudomonadota</taxon>
        <taxon>Alphaproteobacteria</taxon>
        <taxon>Holosporales</taxon>
        <taxon>Candidatus Paracaedibacteraceae</taxon>
        <taxon>Candidatus Bodocaedibacter</taxon>
    </lineage>
</organism>
<proteinExistence type="inferred from homology"/>
<evidence type="ECO:0000256" key="10">
    <source>
        <dbReference type="ARBA" id="ARBA00023154"/>
    </source>
</evidence>
<feature type="binding site" evidence="12">
    <location>
        <begin position="173"/>
        <end position="174"/>
    </location>
    <ligand>
        <name>ATP</name>
        <dbReference type="ChEBI" id="CHEBI:30616"/>
    </ligand>
</feature>
<keyword evidence="7 12" id="KW-0547">Nucleotide-binding</keyword>
<feature type="binding site" evidence="12">
    <location>
        <position position="184"/>
    </location>
    <ligand>
        <name>ATP</name>
        <dbReference type="ChEBI" id="CHEBI:30616"/>
    </ligand>
</feature>
<dbReference type="CDD" id="cd04246">
    <property type="entry name" value="AAK_AK-DapG-like"/>
    <property type="match status" value="1"/>
</dbReference>
<dbReference type="GO" id="GO:0004072">
    <property type="term" value="F:aspartate kinase activity"/>
    <property type="evidence" value="ECO:0007669"/>
    <property type="project" value="UniProtKB-EC"/>
</dbReference>
<evidence type="ECO:0000256" key="1">
    <source>
        <dbReference type="ARBA" id="ARBA00004766"/>
    </source>
</evidence>
<dbReference type="EMBL" id="CP054719">
    <property type="protein sequence ID" value="QOL20212.1"/>
    <property type="molecule type" value="Genomic_DNA"/>
</dbReference>
<dbReference type="GO" id="GO:0009089">
    <property type="term" value="P:lysine biosynthetic process via diaminopimelate"/>
    <property type="evidence" value="ECO:0007669"/>
    <property type="project" value="UniProtKB-UniPathway"/>
</dbReference>
<evidence type="ECO:0000256" key="11">
    <source>
        <dbReference type="ARBA" id="ARBA00047872"/>
    </source>
</evidence>
<evidence type="ECO:0000256" key="2">
    <source>
        <dbReference type="ARBA" id="ARBA00004986"/>
    </source>
</evidence>
<feature type="binding site" evidence="12">
    <location>
        <begin position="7"/>
        <end position="10"/>
    </location>
    <ligand>
        <name>ATP</name>
        <dbReference type="ChEBI" id="CHEBI:30616"/>
    </ligand>
</feature>
<evidence type="ECO:0000256" key="13">
    <source>
        <dbReference type="RuleBase" id="RU003448"/>
    </source>
</evidence>
<dbReference type="GO" id="GO:0005524">
    <property type="term" value="F:ATP binding"/>
    <property type="evidence" value="ECO:0007669"/>
    <property type="project" value="UniProtKB-KW"/>
</dbReference>
<keyword evidence="10" id="KW-0457">Lysine biosynthesis</keyword>
<comment type="pathway">
    <text evidence="1 14">Amino-acid biosynthesis; L-lysine biosynthesis via DAP pathway; (S)-tetrahydrodipicolinate from L-aspartate: step 1/4.</text>
</comment>